<protein>
    <submittedName>
        <fullName evidence="2">Helix-turn-helix transcriptional regulator</fullName>
    </submittedName>
</protein>
<dbReference type="Pfam" id="PF01381">
    <property type="entry name" value="HTH_3"/>
    <property type="match status" value="1"/>
</dbReference>
<keyword evidence="3" id="KW-1185">Reference proteome</keyword>
<dbReference type="Gene3D" id="1.10.260.40">
    <property type="entry name" value="lambda repressor-like DNA-binding domains"/>
    <property type="match status" value="1"/>
</dbReference>
<feature type="domain" description="HTH cro/C1-type" evidence="1">
    <location>
        <begin position="4"/>
        <end position="58"/>
    </location>
</feature>
<dbReference type="SMART" id="SM00530">
    <property type="entry name" value="HTH_XRE"/>
    <property type="match status" value="1"/>
</dbReference>
<comment type="caution">
    <text evidence="2">The sequence shown here is derived from an EMBL/GenBank/DDBJ whole genome shotgun (WGS) entry which is preliminary data.</text>
</comment>
<proteinExistence type="predicted"/>
<evidence type="ECO:0000313" key="3">
    <source>
        <dbReference type="Proteomes" id="UP001231197"/>
    </source>
</evidence>
<dbReference type="SUPFAM" id="SSF47413">
    <property type="entry name" value="lambda repressor-like DNA-binding domains"/>
    <property type="match status" value="1"/>
</dbReference>
<sequence>MNRIKDVLVQRGLKQIWLSQELGKSYNMVLSYTNNKRQPSVETLYKIADILDVSVKDLLIDNKKHDLKQTCQIQNYH</sequence>
<accession>A0ABT7ZRR6</accession>
<dbReference type="CDD" id="cd00093">
    <property type="entry name" value="HTH_XRE"/>
    <property type="match status" value="1"/>
</dbReference>
<evidence type="ECO:0000313" key="2">
    <source>
        <dbReference type="EMBL" id="MDN3491700.1"/>
    </source>
</evidence>
<reference evidence="2 3" key="1">
    <citation type="journal article" date="2023" name="Int. J. Syst. Evol. Microbiol.">
        <title>Winogradskyella bathintestinalis sp. nov., isolated from the intestine of the deep-sea loosejaw dragonfish, Malacosteus niger.</title>
        <authorList>
            <person name="Uniacke-Lowe S."/>
            <person name="Johnson C.N."/>
            <person name="Stanton C."/>
            <person name="Hill C."/>
            <person name="Ross P."/>
        </authorList>
    </citation>
    <scope>NUCLEOTIDE SEQUENCE [LARGE SCALE GENOMIC DNA]</scope>
    <source>
        <strain evidence="2 3">APC 3343</strain>
    </source>
</reference>
<dbReference type="EMBL" id="JASDDK010000001">
    <property type="protein sequence ID" value="MDN3491700.1"/>
    <property type="molecule type" value="Genomic_DNA"/>
</dbReference>
<organism evidence="2 3">
    <name type="scientific">Winogradskyella bathintestinalis</name>
    <dbReference type="NCBI Taxonomy" id="3035208"/>
    <lineage>
        <taxon>Bacteria</taxon>
        <taxon>Pseudomonadati</taxon>
        <taxon>Bacteroidota</taxon>
        <taxon>Flavobacteriia</taxon>
        <taxon>Flavobacteriales</taxon>
        <taxon>Flavobacteriaceae</taxon>
        <taxon>Winogradskyella</taxon>
    </lineage>
</organism>
<dbReference type="Proteomes" id="UP001231197">
    <property type="component" value="Unassembled WGS sequence"/>
</dbReference>
<evidence type="ECO:0000259" key="1">
    <source>
        <dbReference type="PROSITE" id="PS50943"/>
    </source>
</evidence>
<dbReference type="RefSeq" id="WP_290205393.1">
    <property type="nucleotide sequence ID" value="NZ_JASDDK010000001.1"/>
</dbReference>
<dbReference type="InterPro" id="IPR010982">
    <property type="entry name" value="Lambda_DNA-bd_dom_sf"/>
</dbReference>
<name>A0ABT7ZRR6_9FLAO</name>
<dbReference type="InterPro" id="IPR001387">
    <property type="entry name" value="Cro/C1-type_HTH"/>
</dbReference>
<gene>
    <name evidence="2" type="ORF">QMA06_03135</name>
</gene>
<dbReference type="PROSITE" id="PS50943">
    <property type="entry name" value="HTH_CROC1"/>
    <property type="match status" value="1"/>
</dbReference>